<dbReference type="AlphaFoldDB" id="A6P1Y9"/>
<proteinExistence type="predicted"/>
<gene>
    <name evidence="1" type="ORF">BACCAP_04518</name>
</gene>
<keyword evidence="2" id="KW-1185">Reference proteome</keyword>
<sequence>MPSGLYEQGVNIALNRELSEVPDARKSVAPIDKTEESKVLLFVREFKADRSAGGAAAYTFLETANDVKHSGSRPVNITWRLYWTIPAKFLKKTNKLVVG</sequence>
<name>A6P1Y9_9FIRM</name>
<accession>A6P1Y9</accession>
<evidence type="ECO:0000313" key="1">
    <source>
        <dbReference type="EMBL" id="EDM97659.1"/>
    </source>
</evidence>
<reference evidence="1 2" key="1">
    <citation type="submission" date="2007-04" db="EMBL/GenBank/DDBJ databases">
        <authorList>
            <person name="Fulton L."/>
            <person name="Clifton S."/>
            <person name="Fulton B."/>
            <person name="Xu J."/>
            <person name="Minx P."/>
            <person name="Pepin K.H."/>
            <person name="Johnson M."/>
            <person name="Thiruvilangam P."/>
            <person name="Bhonagiri V."/>
            <person name="Nash W.E."/>
            <person name="Mardis E.R."/>
            <person name="Wilson R.K."/>
        </authorList>
    </citation>
    <scope>NUCLEOTIDE SEQUENCE [LARGE SCALE GENOMIC DNA]</scope>
    <source>
        <strain evidence="1 2">ATCC 29799</strain>
    </source>
</reference>
<evidence type="ECO:0000313" key="2">
    <source>
        <dbReference type="Proteomes" id="UP000003639"/>
    </source>
</evidence>
<dbReference type="STRING" id="411467.BACCAP_04518"/>
<protein>
    <submittedName>
        <fullName evidence="1">Uncharacterized protein</fullName>
    </submittedName>
</protein>
<comment type="caution">
    <text evidence="1">The sequence shown here is derived from an EMBL/GenBank/DDBJ whole genome shotgun (WGS) entry which is preliminary data.</text>
</comment>
<dbReference type="EMBL" id="AAXG02000049">
    <property type="protein sequence ID" value="EDM97659.1"/>
    <property type="molecule type" value="Genomic_DNA"/>
</dbReference>
<reference evidence="1 2" key="2">
    <citation type="submission" date="2007-06" db="EMBL/GenBank/DDBJ databases">
        <title>Draft genome sequence of Pseudoflavonifractor capillosus ATCC 29799.</title>
        <authorList>
            <person name="Sudarsanam P."/>
            <person name="Ley R."/>
            <person name="Guruge J."/>
            <person name="Turnbaugh P.J."/>
            <person name="Mahowald M."/>
            <person name="Liep D."/>
            <person name="Gordon J."/>
        </authorList>
    </citation>
    <scope>NUCLEOTIDE SEQUENCE [LARGE SCALE GENOMIC DNA]</scope>
    <source>
        <strain evidence="1 2">ATCC 29799</strain>
    </source>
</reference>
<organism evidence="1 2">
    <name type="scientific">Pseudoflavonifractor capillosus ATCC 29799</name>
    <dbReference type="NCBI Taxonomy" id="411467"/>
    <lineage>
        <taxon>Bacteria</taxon>
        <taxon>Bacillati</taxon>
        <taxon>Bacillota</taxon>
        <taxon>Clostridia</taxon>
        <taxon>Eubacteriales</taxon>
        <taxon>Oscillospiraceae</taxon>
        <taxon>Pseudoflavonifractor</taxon>
    </lineage>
</organism>
<dbReference type="Proteomes" id="UP000003639">
    <property type="component" value="Unassembled WGS sequence"/>
</dbReference>